<dbReference type="GO" id="GO:0005829">
    <property type="term" value="C:cytosol"/>
    <property type="evidence" value="ECO:0007669"/>
    <property type="project" value="TreeGrafter"/>
</dbReference>
<dbReference type="CDD" id="cd07033">
    <property type="entry name" value="TPP_PYR_DXS_TK_like"/>
    <property type="match status" value="1"/>
</dbReference>
<dbReference type="Gene3D" id="3.40.50.970">
    <property type="match status" value="2"/>
</dbReference>
<sequence length="502" mass="55614">MSLAGHWRLHQLIVFWDDNGVTIDGPVSLSQSDDIIQRFKASGWNTLSIDGHDFSAIHRAIECAHKACQPTLIGCRTRIGYGSPNKMGSCHVHGSPLGAQETQAVRKALSWPWEEPFFVPESLLIDWKYFTHRSFTLRNAWRARLSQQSPQIQARFYDALNSSLLNQETIEQLKLQRSEYEKTRPWISTRSASGAVLAGIFPHTRLLTGSADLKDSTCTAPEHWNPYRPFLHYGIREHAMAAVMNGIAAHGGFIPCGGTFLVFSDYLRPALRLSALMGVKVIYIMTHDSIGLGEDGPTHQPIEHLVSLRAIPNLTVLRPGDSIEVVECWEIALKVNGPVVLCLSRQPLPYFRNEGGKGNQCEEGAYPLVSVQVPKVNIWASGSEVSLALAVAENLREGYDISSQVYSVPWLMYWLKRYPEPWSVFPAQLQVSIEAASPLGWYQVTGPGGLNIGMERFGASGSCSALFETFGFSVSTITSTIVKKIQENTRGNPPIPPSGLER</sequence>
<dbReference type="SMART" id="SM00861">
    <property type="entry name" value="Transket_pyr"/>
    <property type="match status" value="1"/>
</dbReference>
<keyword evidence="12" id="KW-0460">Magnesium</keyword>
<comment type="caution">
    <text evidence="16">The sequence shown here is derived from an EMBL/GenBank/DDBJ whole genome shotgun (WGS) entry which is preliminary data.</text>
</comment>
<comment type="cofactor">
    <cofactor evidence="5">
        <name>thiamine diphosphate</name>
        <dbReference type="ChEBI" id="CHEBI:58937"/>
    </cofactor>
</comment>
<evidence type="ECO:0000256" key="14">
    <source>
        <dbReference type="ARBA" id="ARBA00049473"/>
    </source>
</evidence>
<feature type="domain" description="Transketolase-like pyrimidine-binding" evidence="15">
    <location>
        <begin position="187"/>
        <end position="350"/>
    </location>
</feature>
<comment type="cofactor">
    <cofactor evidence="3">
        <name>Co(2+)</name>
        <dbReference type="ChEBI" id="CHEBI:48828"/>
    </cofactor>
</comment>
<dbReference type="InterPro" id="IPR055152">
    <property type="entry name" value="Transketolase-like_C_2"/>
</dbReference>
<dbReference type="RefSeq" id="WP_104206470.1">
    <property type="nucleotide sequence ID" value="NZ_PHHC01000069.1"/>
</dbReference>
<dbReference type="InterPro" id="IPR029061">
    <property type="entry name" value="THDP-binding"/>
</dbReference>
<evidence type="ECO:0000313" key="17">
    <source>
        <dbReference type="Proteomes" id="UP000239425"/>
    </source>
</evidence>
<dbReference type="Gene3D" id="3.40.50.920">
    <property type="match status" value="1"/>
</dbReference>
<evidence type="ECO:0000256" key="7">
    <source>
        <dbReference type="ARBA" id="ARBA00011738"/>
    </source>
</evidence>
<dbReference type="Pfam" id="PF02779">
    <property type="entry name" value="Transket_pyr"/>
    <property type="match status" value="1"/>
</dbReference>
<evidence type="ECO:0000256" key="6">
    <source>
        <dbReference type="ARBA" id="ARBA00007131"/>
    </source>
</evidence>
<dbReference type="Pfam" id="PF00456">
    <property type="entry name" value="Transketolase_N"/>
    <property type="match status" value="1"/>
</dbReference>
<comment type="cofactor">
    <cofactor evidence="4">
        <name>Mg(2+)</name>
        <dbReference type="ChEBI" id="CHEBI:18420"/>
    </cofactor>
</comment>
<dbReference type="GO" id="GO:0004802">
    <property type="term" value="F:transketolase activity"/>
    <property type="evidence" value="ECO:0007669"/>
    <property type="project" value="UniProtKB-EC"/>
</dbReference>
<dbReference type="FunFam" id="3.40.50.970:FF:000045">
    <property type="entry name" value="Transketolase"/>
    <property type="match status" value="1"/>
</dbReference>
<evidence type="ECO:0000259" key="15">
    <source>
        <dbReference type="SMART" id="SM00861"/>
    </source>
</evidence>
<protein>
    <recommendedName>
        <fullName evidence="8">transketolase</fullName>
        <ecNumber evidence="8">2.2.1.1</ecNumber>
    </recommendedName>
</protein>
<dbReference type="OrthoDB" id="8732661at2"/>
<evidence type="ECO:0000256" key="3">
    <source>
        <dbReference type="ARBA" id="ARBA00001941"/>
    </source>
</evidence>
<dbReference type="Proteomes" id="UP000239425">
    <property type="component" value="Unassembled WGS sequence"/>
</dbReference>
<dbReference type="InterPro" id="IPR009014">
    <property type="entry name" value="Transketo_C/PFOR_II"/>
</dbReference>
<proteinExistence type="inferred from homology"/>
<dbReference type="SUPFAM" id="SSF52922">
    <property type="entry name" value="TK C-terminal domain-like"/>
    <property type="match status" value="1"/>
</dbReference>
<dbReference type="PANTHER" id="PTHR43522:SF2">
    <property type="entry name" value="TRANSKETOLASE 1-RELATED"/>
    <property type="match status" value="1"/>
</dbReference>
<dbReference type="GO" id="GO:0006098">
    <property type="term" value="P:pentose-phosphate shunt"/>
    <property type="evidence" value="ECO:0007669"/>
    <property type="project" value="TreeGrafter"/>
</dbReference>
<name>A0A2S5RDL8_9PROT</name>
<evidence type="ECO:0000256" key="13">
    <source>
        <dbReference type="ARBA" id="ARBA00023052"/>
    </source>
</evidence>
<evidence type="ECO:0000256" key="5">
    <source>
        <dbReference type="ARBA" id="ARBA00001964"/>
    </source>
</evidence>
<comment type="similarity">
    <text evidence="6">Belongs to the transketolase family.</text>
</comment>
<evidence type="ECO:0000256" key="11">
    <source>
        <dbReference type="ARBA" id="ARBA00022837"/>
    </source>
</evidence>
<evidence type="ECO:0000256" key="2">
    <source>
        <dbReference type="ARBA" id="ARBA00001936"/>
    </source>
</evidence>
<dbReference type="InterPro" id="IPR033247">
    <property type="entry name" value="Transketolase_fam"/>
</dbReference>
<dbReference type="GO" id="GO:0046872">
    <property type="term" value="F:metal ion binding"/>
    <property type="evidence" value="ECO:0007669"/>
    <property type="project" value="UniProtKB-KW"/>
</dbReference>
<dbReference type="EC" id="2.2.1.1" evidence="8"/>
<evidence type="ECO:0000256" key="12">
    <source>
        <dbReference type="ARBA" id="ARBA00022842"/>
    </source>
</evidence>
<keyword evidence="11" id="KW-0106">Calcium</keyword>
<accession>A0A2S5RDL8</accession>
<dbReference type="InterPro" id="IPR005474">
    <property type="entry name" value="Transketolase_N"/>
</dbReference>
<dbReference type="SUPFAM" id="SSF52518">
    <property type="entry name" value="Thiamin diphosphate-binding fold (THDP-binding)"/>
    <property type="match status" value="2"/>
</dbReference>
<dbReference type="InterPro" id="IPR005475">
    <property type="entry name" value="Transketolase-like_Pyr-bd"/>
</dbReference>
<evidence type="ECO:0000313" key="16">
    <source>
        <dbReference type="EMBL" id="PPE05302.1"/>
    </source>
</evidence>
<keyword evidence="17" id="KW-1185">Reference proteome</keyword>
<comment type="subunit">
    <text evidence="7">Homodimer.</text>
</comment>
<evidence type="ECO:0000256" key="9">
    <source>
        <dbReference type="ARBA" id="ARBA00022679"/>
    </source>
</evidence>
<keyword evidence="13" id="KW-0786">Thiamine pyrophosphate</keyword>
<dbReference type="Pfam" id="PF22613">
    <property type="entry name" value="Transketolase_C_1"/>
    <property type="match status" value="1"/>
</dbReference>
<organism evidence="16 17">
    <name type="scientific">Holospora curviuscula</name>
    <dbReference type="NCBI Taxonomy" id="1082868"/>
    <lineage>
        <taxon>Bacteria</taxon>
        <taxon>Pseudomonadati</taxon>
        <taxon>Pseudomonadota</taxon>
        <taxon>Alphaproteobacteria</taxon>
        <taxon>Holosporales</taxon>
        <taxon>Holosporaceae</taxon>
        <taxon>Holospora</taxon>
    </lineage>
</organism>
<keyword evidence="10" id="KW-0479">Metal-binding</keyword>
<comment type="cofactor">
    <cofactor evidence="1">
        <name>Ca(2+)</name>
        <dbReference type="ChEBI" id="CHEBI:29108"/>
    </cofactor>
</comment>
<dbReference type="AlphaFoldDB" id="A0A2S5RDL8"/>
<dbReference type="PANTHER" id="PTHR43522">
    <property type="entry name" value="TRANSKETOLASE"/>
    <property type="match status" value="1"/>
</dbReference>
<comment type="cofactor">
    <cofactor evidence="2">
        <name>Mn(2+)</name>
        <dbReference type="ChEBI" id="CHEBI:29035"/>
    </cofactor>
</comment>
<evidence type="ECO:0000256" key="1">
    <source>
        <dbReference type="ARBA" id="ARBA00001913"/>
    </source>
</evidence>
<comment type="catalytic activity">
    <reaction evidence="14">
        <text>D-sedoheptulose 7-phosphate + D-glyceraldehyde 3-phosphate = aldehydo-D-ribose 5-phosphate + D-xylulose 5-phosphate</text>
        <dbReference type="Rhea" id="RHEA:10508"/>
        <dbReference type="ChEBI" id="CHEBI:57483"/>
        <dbReference type="ChEBI" id="CHEBI:57737"/>
        <dbReference type="ChEBI" id="CHEBI:58273"/>
        <dbReference type="ChEBI" id="CHEBI:59776"/>
        <dbReference type="EC" id="2.2.1.1"/>
    </reaction>
</comment>
<evidence type="ECO:0000256" key="10">
    <source>
        <dbReference type="ARBA" id="ARBA00022723"/>
    </source>
</evidence>
<reference evidence="16 17" key="1">
    <citation type="submission" date="2017-11" db="EMBL/GenBank/DDBJ databases">
        <title>Comparative genomic analysis of Holospora spp., intranuclear symbionts of paramecia.</title>
        <authorList>
            <person name="Garushyants S.K."/>
            <person name="Beliavskaya A."/>
            <person name="Malko D.B."/>
            <person name="Logacheva M.D."/>
            <person name="Rautian M.S."/>
            <person name="Gelfand M.S."/>
        </authorList>
    </citation>
    <scope>NUCLEOTIDE SEQUENCE [LARGE SCALE GENOMIC DNA]</scope>
    <source>
        <strain evidence="17">02AZ16</strain>
    </source>
</reference>
<keyword evidence="9" id="KW-0808">Transferase</keyword>
<dbReference type="EMBL" id="PHHC01000069">
    <property type="protein sequence ID" value="PPE05302.1"/>
    <property type="molecule type" value="Genomic_DNA"/>
</dbReference>
<evidence type="ECO:0000256" key="8">
    <source>
        <dbReference type="ARBA" id="ARBA00013152"/>
    </source>
</evidence>
<evidence type="ECO:0000256" key="4">
    <source>
        <dbReference type="ARBA" id="ARBA00001946"/>
    </source>
</evidence>
<gene>
    <name evidence="16" type="ORF">HCUR_00341</name>
</gene>